<feature type="domain" description="Acyltransferase 3" evidence="2">
    <location>
        <begin position="11"/>
        <end position="343"/>
    </location>
</feature>
<organism evidence="3 4">
    <name type="scientific">Candidatus Anaerobutyricum stercoripullorum</name>
    <dbReference type="NCBI Taxonomy" id="2838456"/>
    <lineage>
        <taxon>Bacteria</taxon>
        <taxon>Bacillati</taxon>
        <taxon>Bacillota</taxon>
        <taxon>Clostridia</taxon>
        <taxon>Lachnospirales</taxon>
        <taxon>Lachnospiraceae</taxon>
        <taxon>Anaerobutyricum</taxon>
    </lineage>
</organism>
<evidence type="ECO:0000256" key="1">
    <source>
        <dbReference type="SAM" id="Phobius"/>
    </source>
</evidence>
<reference evidence="3" key="2">
    <citation type="submission" date="2021-04" db="EMBL/GenBank/DDBJ databases">
        <authorList>
            <person name="Gilroy R."/>
        </authorList>
    </citation>
    <scope>NUCLEOTIDE SEQUENCE</scope>
    <source>
        <strain evidence="3">ChiSxjej3B15-1167</strain>
    </source>
</reference>
<name>A0A9D1X5M5_9FIRM</name>
<reference evidence="3" key="1">
    <citation type="journal article" date="2021" name="PeerJ">
        <title>Extensive microbial diversity within the chicken gut microbiome revealed by metagenomics and culture.</title>
        <authorList>
            <person name="Gilroy R."/>
            <person name="Ravi A."/>
            <person name="Getino M."/>
            <person name="Pursley I."/>
            <person name="Horton D.L."/>
            <person name="Alikhan N.F."/>
            <person name="Baker D."/>
            <person name="Gharbi K."/>
            <person name="Hall N."/>
            <person name="Watson M."/>
            <person name="Adriaenssens E.M."/>
            <person name="Foster-Nyarko E."/>
            <person name="Jarju S."/>
            <person name="Secka A."/>
            <person name="Antonio M."/>
            <person name="Oren A."/>
            <person name="Chaudhuri R.R."/>
            <person name="La Ragione R."/>
            <person name="Hildebrand F."/>
            <person name="Pallen M.J."/>
        </authorList>
    </citation>
    <scope>NUCLEOTIDE SEQUENCE</scope>
    <source>
        <strain evidence="3">ChiSxjej3B15-1167</strain>
    </source>
</reference>
<comment type="caution">
    <text evidence="3">The sequence shown here is derived from an EMBL/GenBank/DDBJ whole genome shotgun (WGS) entry which is preliminary data.</text>
</comment>
<feature type="transmembrane region" description="Helical" evidence="1">
    <location>
        <begin position="180"/>
        <end position="197"/>
    </location>
</feature>
<keyword evidence="3" id="KW-0012">Acyltransferase</keyword>
<feature type="transmembrane region" description="Helical" evidence="1">
    <location>
        <begin position="322"/>
        <end position="343"/>
    </location>
</feature>
<dbReference type="EMBL" id="DXEQ01000087">
    <property type="protein sequence ID" value="HIX71960.1"/>
    <property type="molecule type" value="Genomic_DNA"/>
</dbReference>
<accession>A0A9D1X5M5</accession>
<keyword evidence="3" id="KW-0808">Transferase</keyword>
<keyword evidence="1" id="KW-0472">Membrane</keyword>
<feature type="transmembrane region" description="Helical" evidence="1">
    <location>
        <begin position="95"/>
        <end position="118"/>
    </location>
</feature>
<dbReference type="AlphaFoldDB" id="A0A9D1X5M5"/>
<protein>
    <submittedName>
        <fullName evidence="3">Acyltransferase</fullName>
    </submittedName>
</protein>
<keyword evidence="1" id="KW-1133">Transmembrane helix</keyword>
<sequence length="374" mass="42579">MNIQFSKKDTNIVKGVAILAMLFHHCYVTEVSFKAHGVSFAPFSKGTVVSLALWSKVCVGIFVFLSAYGITLALKRLYDNGQYDRKNLSWASSRRVWKILAGFWPVFLLAVLGCALWAPDSFSVYGQGVSKILYVILDFLGLADLFGTPTLIGTWWYLSLAFVEILILPLLYLVYRRCGAFLTVLLSFFLPMALSLDMSELVRYLPAMALGVWFAQEDLFVKIFEWRLPHAGLSVTRIVEFLVLAVVLAGTVWLKSSEFGKAHTNITDSVTPLAVILFTWLFLAGIPVLRDVLAVFGKYSMNIFLLHNFIRARWFEDFSYSFRFWWLIVLVLLLDNFILSVGIEWLKKLLHYNTFVSKTENRLRAVTLERGNNG</sequence>
<dbReference type="GO" id="GO:0016747">
    <property type="term" value="F:acyltransferase activity, transferring groups other than amino-acyl groups"/>
    <property type="evidence" value="ECO:0007669"/>
    <property type="project" value="InterPro"/>
</dbReference>
<feature type="transmembrane region" description="Helical" evidence="1">
    <location>
        <begin position="235"/>
        <end position="254"/>
    </location>
</feature>
<evidence type="ECO:0000259" key="2">
    <source>
        <dbReference type="Pfam" id="PF01757"/>
    </source>
</evidence>
<gene>
    <name evidence="3" type="ORF">H9849_02945</name>
</gene>
<feature type="transmembrane region" description="Helical" evidence="1">
    <location>
        <begin position="12"/>
        <end position="33"/>
    </location>
</feature>
<evidence type="ECO:0000313" key="3">
    <source>
        <dbReference type="EMBL" id="HIX71960.1"/>
    </source>
</evidence>
<proteinExistence type="predicted"/>
<feature type="transmembrane region" description="Helical" evidence="1">
    <location>
        <begin position="266"/>
        <end position="286"/>
    </location>
</feature>
<dbReference type="InterPro" id="IPR002656">
    <property type="entry name" value="Acyl_transf_3_dom"/>
</dbReference>
<keyword evidence="1" id="KW-0812">Transmembrane</keyword>
<evidence type="ECO:0000313" key="4">
    <source>
        <dbReference type="Proteomes" id="UP000886805"/>
    </source>
</evidence>
<dbReference type="Proteomes" id="UP000886805">
    <property type="component" value="Unassembled WGS sequence"/>
</dbReference>
<feature type="transmembrane region" description="Helical" evidence="1">
    <location>
        <begin position="53"/>
        <end position="74"/>
    </location>
</feature>
<feature type="transmembrane region" description="Helical" evidence="1">
    <location>
        <begin position="155"/>
        <end position="174"/>
    </location>
</feature>
<dbReference type="Pfam" id="PF01757">
    <property type="entry name" value="Acyl_transf_3"/>
    <property type="match status" value="1"/>
</dbReference>